<evidence type="ECO:0000256" key="4">
    <source>
        <dbReference type="ARBA" id="ARBA00022516"/>
    </source>
</evidence>
<feature type="transmembrane region" description="Helical" evidence="12">
    <location>
        <begin position="188"/>
        <end position="204"/>
    </location>
</feature>
<keyword evidence="8" id="KW-0448">Lipopolysaccharide biosynthesis</keyword>
<evidence type="ECO:0000256" key="13">
    <source>
        <dbReference type="SAM" id="SignalP"/>
    </source>
</evidence>
<keyword evidence="6" id="KW-0441">Lipid A biosynthesis</keyword>
<feature type="transmembrane region" description="Helical" evidence="12">
    <location>
        <begin position="120"/>
        <end position="144"/>
    </location>
</feature>
<protein>
    <submittedName>
        <fullName evidence="15">EamA family transporter</fullName>
    </submittedName>
</protein>
<gene>
    <name evidence="15" type="ORF">H9634_04035</name>
</gene>
<feature type="signal peptide" evidence="13">
    <location>
        <begin position="1"/>
        <end position="17"/>
    </location>
</feature>
<feature type="transmembrane region" description="Helical" evidence="12">
    <location>
        <begin position="156"/>
        <end position="176"/>
    </location>
</feature>
<keyword evidence="3" id="KW-1003">Cell membrane</keyword>
<keyword evidence="13" id="KW-0732">Signal</keyword>
<comment type="subcellular location">
    <subcellularLocation>
        <location evidence="1">Cell membrane</location>
        <topology evidence="1">Multi-pass membrane protein</topology>
    </subcellularLocation>
</comment>
<evidence type="ECO:0000256" key="1">
    <source>
        <dbReference type="ARBA" id="ARBA00004651"/>
    </source>
</evidence>
<name>A0ABR8WSM5_9MICO</name>
<evidence type="ECO:0000256" key="10">
    <source>
        <dbReference type="ARBA" id="ARBA00023098"/>
    </source>
</evidence>
<dbReference type="Pfam" id="PF00892">
    <property type="entry name" value="EamA"/>
    <property type="match status" value="2"/>
</dbReference>
<evidence type="ECO:0000256" key="2">
    <source>
        <dbReference type="ARBA" id="ARBA00007362"/>
    </source>
</evidence>
<proteinExistence type="inferred from homology"/>
<keyword evidence="7 12" id="KW-0812">Transmembrane</keyword>
<keyword evidence="5" id="KW-0997">Cell inner membrane</keyword>
<accession>A0ABR8WSM5</accession>
<feature type="chain" id="PRO_5045321753" evidence="13">
    <location>
        <begin position="18"/>
        <end position="295"/>
    </location>
</feature>
<dbReference type="Proteomes" id="UP000651517">
    <property type="component" value="Unassembled WGS sequence"/>
</dbReference>
<keyword evidence="9 12" id="KW-1133">Transmembrane helix</keyword>
<feature type="transmembrane region" description="Helical" evidence="12">
    <location>
        <begin position="33"/>
        <end position="53"/>
    </location>
</feature>
<keyword evidence="16" id="KW-1185">Reference proteome</keyword>
<feature type="transmembrane region" description="Helical" evidence="12">
    <location>
        <begin position="250"/>
        <end position="270"/>
    </location>
</feature>
<dbReference type="InterPro" id="IPR000390">
    <property type="entry name" value="Small_drug/metabolite_transptr"/>
</dbReference>
<dbReference type="InterPro" id="IPR037185">
    <property type="entry name" value="EmrE-like"/>
</dbReference>
<evidence type="ECO:0000313" key="16">
    <source>
        <dbReference type="Proteomes" id="UP000651517"/>
    </source>
</evidence>
<reference evidence="15 16" key="1">
    <citation type="submission" date="2020-08" db="EMBL/GenBank/DDBJ databases">
        <title>A Genomic Blueprint of the Chicken Gut Microbiome.</title>
        <authorList>
            <person name="Gilroy R."/>
            <person name="Ravi A."/>
            <person name="Getino M."/>
            <person name="Pursley I."/>
            <person name="Horton D.L."/>
            <person name="Alikhan N.-F."/>
            <person name="Baker D."/>
            <person name="Gharbi K."/>
            <person name="Hall N."/>
            <person name="Watson M."/>
            <person name="Adriaenssens E.M."/>
            <person name="Foster-Nyarko E."/>
            <person name="Jarju S."/>
            <person name="Secka A."/>
            <person name="Antonio M."/>
            <person name="Oren A."/>
            <person name="Chaudhuri R."/>
            <person name="La Ragione R.M."/>
            <person name="Hildebrand F."/>
            <person name="Pallen M.J."/>
        </authorList>
    </citation>
    <scope>NUCLEOTIDE SEQUENCE [LARGE SCALE GENOMIC DNA]</scope>
    <source>
        <strain evidence="15 16">Re57</strain>
    </source>
</reference>
<feature type="transmembrane region" description="Helical" evidence="12">
    <location>
        <begin position="60"/>
        <end position="78"/>
    </location>
</feature>
<feature type="domain" description="EamA" evidence="14">
    <location>
        <begin position="158"/>
        <end position="293"/>
    </location>
</feature>
<dbReference type="EMBL" id="JACSPY010000002">
    <property type="protein sequence ID" value="MBD8019953.1"/>
    <property type="molecule type" value="Genomic_DNA"/>
</dbReference>
<dbReference type="SUPFAM" id="SSF103481">
    <property type="entry name" value="Multidrug resistance efflux transporter EmrE"/>
    <property type="match status" value="2"/>
</dbReference>
<keyword evidence="10" id="KW-0443">Lipid metabolism</keyword>
<evidence type="ECO:0000256" key="3">
    <source>
        <dbReference type="ARBA" id="ARBA00022475"/>
    </source>
</evidence>
<feature type="transmembrane region" description="Helical" evidence="12">
    <location>
        <begin position="224"/>
        <end position="244"/>
    </location>
</feature>
<evidence type="ECO:0000256" key="5">
    <source>
        <dbReference type="ARBA" id="ARBA00022519"/>
    </source>
</evidence>
<evidence type="ECO:0000256" key="12">
    <source>
        <dbReference type="SAM" id="Phobius"/>
    </source>
</evidence>
<keyword evidence="4" id="KW-0444">Lipid biosynthesis</keyword>
<evidence type="ECO:0000256" key="7">
    <source>
        <dbReference type="ARBA" id="ARBA00022692"/>
    </source>
</evidence>
<comment type="similarity">
    <text evidence="2">Belongs to the EamA transporter family.</text>
</comment>
<evidence type="ECO:0000313" key="15">
    <source>
        <dbReference type="EMBL" id="MBD8019953.1"/>
    </source>
</evidence>
<dbReference type="InterPro" id="IPR000620">
    <property type="entry name" value="EamA_dom"/>
</dbReference>
<evidence type="ECO:0000259" key="14">
    <source>
        <dbReference type="Pfam" id="PF00892"/>
    </source>
</evidence>
<dbReference type="Gene3D" id="1.10.3730.20">
    <property type="match status" value="2"/>
</dbReference>
<dbReference type="PANTHER" id="PTHR30561:SF9">
    <property type="entry name" value="4-AMINO-4-DEOXY-L-ARABINOSE-PHOSPHOUNDECAPRENOL FLIPPASE SUBUNIT ARNF-RELATED"/>
    <property type="match status" value="1"/>
</dbReference>
<evidence type="ECO:0000256" key="6">
    <source>
        <dbReference type="ARBA" id="ARBA00022556"/>
    </source>
</evidence>
<organism evidence="15 16">
    <name type="scientific">Brevibacterium gallinarum</name>
    <dbReference type="NCBI Taxonomy" id="2762220"/>
    <lineage>
        <taxon>Bacteria</taxon>
        <taxon>Bacillati</taxon>
        <taxon>Actinomycetota</taxon>
        <taxon>Actinomycetes</taxon>
        <taxon>Micrococcales</taxon>
        <taxon>Brevibacteriaceae</taxon>
        <taxon>Brevibacterium</taxon>
    </lineage>
</organism>
<sequence length="295" mass="31078">MTLTALGLVLTASLAHALWNAAAKTVSGHGYTFVFAYQLISALLLLPIGITILAQRPELLGWPLLGVAVVSGLLHIAYSVTLQTGYDRADLGIVYPVARGTGPVLTILIALAVLGERPGWAGVAGGLVIIAGIAVVTVPGPAAAGIPDRRERRRPLLTGLFWGGLTGAFIAGYTLWDHHVVTTTEYPPLVYFAVSTAFNAIVMAPRALRRPADLRAVAVGNKRAVAVVAVLSPLAYILVLIAMQQAQVSLIAPLRETSIIIGMLLAWWLFHERDLGRRLTGAAIVITGIGLIALA</sequence>
<comment type="caution">
    <text evidence="15">The sequence shown here is derived from an EMBL/GenBank/DDBJ whole genome shotgun (WGS) entry which is preliminary data.</text>
</comment>
<keyword evidence="11 12" id="KW-0472">Membrane</keyword>
<evidence type="ECO:0000256" key="9">
    <source>
        <dbReference type="ARBA" id="ARBA00022989"/>
    </source>
</evidence>
<feature type="domain" description="EamA" evidence="14">
    <location>
        <begin position="5"/>
        <end position="137"/>
    </location>
</feature>
<evidence type="ECO:0000256" key="8">
    <source>
        <dbReference type="ARBA" id="ARBA00022985"/>
    </source>
</evidence>
<evidence type="ECO:0000256" key="11">
    <source>
        <dbReference type="ARBA" id="ARBA00023136"/>
    </source>
</evidence>
<dbReference type="PANTHER" id="PTHR30561">
    <property type="entry name" value="SMR FAMILY PROTON-DEPENDENT DRUG EFFLUX TRANSPORTER SUGE"/>
    <property type="match status" value="1"/>
</dbReference>
<dbReference type="RefSeq" id="WP_191725477.1">
    <property type="nucleotide sequence ID" value="NZ_JACSPY010000002.1"/>
</dbReference>